<evidence type="ECO:0000313" key="2">
    <source>
        <dbReference type="Proteomes" id="UP001433508"/>
    </source>
</evidence>
<comment type="caution">
    <text evidence="1">The sequence shown here is derived from an EMBL/GenBank/DDBJ whole genome shotgun (WGS) entry which is preliminary data.</text>
</comment>
<protein>
    <submittedName>
        <fullName evidence="1">Uncharacterized protein</fullName>
    </submittedName>
</protein>
<dbReference type="Proteomes" id="UP001433508">
    <property type="component" value="Unassembled WGS sequence"/>
</dbReference>
<gene>
    <name evidence="1" type="ORF">V1525DRAFT_401231</name>
</gene>
<sequence>MHNFGLSNNLLTLIILATTTTSRRTNTTHVNTQLQGKPHEDFLKVPKTNTKTFESSTLMALVKGKSHIRIDADFLSWRKEKRKKIQEQARRQIYRPRLCEKPC</sequence>
<accession>A0ACC3T4G5</accession>
<dbReference type="EMBL" id="MU971357">
    <property type="protein sequence ID" value="KAK9238319.1"/>
    <property type="molecule type" value="Genomic_DNA"/>
</dbReference>
<name>A0ACC3T4G5_LIPKO</name>
<evidence type="ECO:0000313" key="1">
    <source>
        <dbReference type="EMBL" id="KAK9238319.1"/>
    </source>
</evidence>
<reference evidence="2" key="1">
    <citation type="journal article" date="2024" name="Front. Bioeng. Biotechnol.">
        <title>Genome-scale model development and genomic sequencing of the oleaginous clade Lipomyces.</title>
        <authorList>
            <person name="Czajka J.J."/>
            <person name="Han Y."/>
            <person name="Kim J."/>
            <person name="Mondo S.J."/>
            <person name="Hofstad B.A."/>
            <person name="Robles A."/>
            <person name="Haridas S."/>
            <person name="Riley R."/>
            <person name="LaButti K."/>
            <person name="Pangilinan J."/>
            <person name="Andreopoulos W."/>
            <person name="Lipzen A."/>
            <person name="Yan J."/>
            <person name="Wang M."/>
            <person name="Ng V."/>
            <person name="Grigoriev I.V."/>
            <person name="Spatafora J.W."/>
            <person name="Magnuson J.K."/>
            <person name="Baker S.E."/>
            <person name="Pomraning K.R."/>
        </authorList>
    </citation>
    <scope>NUCLEOTIDE SEQUENCE [LARGE SCALE GENOMIC DNA]</scope>
    <source>
        <strain evidence="2">CBS 7786</strain>
    </source>
</reference>
<keyword evidence="2" id="KW-1185">Reference proteome</keyword>
<proteinExistence type="predicted"/>
<organism evidence="1 2">
    <name type="scientific">Lipomyces kononenkoae</name>
    <name type="common">Yeast</name>
    <dbReference type="NCBI Taxonomy" id="34357"/>
    <lineage>
        <taxon>Eukaryota</taxon>
        <taxon>Fungi</taxon>
        <taxon>Dikarya</taxon>
        <taxon>Ascomycota</taxon>
        <taxon>Saccharomycotina</taxon>
        <taxon>Lipomycetes</taxon>
        <taxon>Lipomycetales</taxon>
        <taxon>Lipomycetaceae</taxon>
        <taxon>Lipomyces</taxon>
    </lineage>
</organism>